<dbReference type="Gene3D" id="1.10.10.10">
    <property type="entry name" value="Winged helix-like DNA-binding domain superfamily/Winged helix DNA-binding domain"/>
    <property type="match status" value="1"/>
</dbReference>
<name>A0A8J3TZX6_9ACTN</name>
<dbReference type="SUPFAM" id="SSF46785">
    <property type="entry name" value="Winged helix' DNA-binding domain"/>
    <property type="match status" value="1"/>
</dbReference>
<feature type="domain" description="Transcription regulator PadR N-terminal" evidence="1">
    <location>
        <begin position="8"/>
        <end position="80"/>
    </location>
</feature>
<dbReference type="PANTHER" id="PTHR33169:SF13">
    <property type="entry name" value="PADR-FAMILY TRANSCRIPTIONAL REGULATOR"/>
    <property type="match status" value="1"/>
</dbReference>
<dbReference type="Pfam" id="PF03551">
    <property type="entry name" value="PadR"/>
    <property type="match status" value="1"/>
</dbReference>
<dbReference type="InterPro" id="IPR036388">
    <property type="entry name" value="WH-like_DNA-bd_sf"/>
</dbReference>
<evidence type="ECO:0000313" key="2">
    <source>
        <dbReference type="EMBL" id="GII35342.1"/>
    </source>
</evidence>
<dbReference type="Proteomes" id="UP000622547">
    <property type="component" value="Unassembled WGS sequence"/>
</dbReference>
<gene>
    <name evidence="2" type="ORF">Pph01_03450</name>
</gene>
<dbReference type="EMBL" id="BOOP01000001">
    <property type="protein sequence ID" value="GII35342.1"/>
    <property type="molecule type" value="Genomic_DNA"/>
</dbReference>
<reference evidence="2 3" key="1">
    <citation type="submission" date="2021-01" db="EMBL/GenBank/DDBJ databases">
        <title>Whole genome shotgun sequence of Planotetraspora phitsanulokensis NBRC 104273.</title>
        <authorList>
            <person name="Komaki H."/>
            <person name="Tamura T."/>
        </authorList>
    </citation>
    <scope>NUCLEOTIDE SEQUENCE [LARGE SCALE GENOMIC DNA]</scope>
    <source>
        <strain evidence="2 3">NBRC 104273</strain>
    </source>
</reference>
<protein>
    <recommendedName>
        <fullName evidence="1">Transcription regulator PadR N-terminal domain-containing protein</fullName>
    </recommendedName>
</protein>
<dbReference type="RefSeq" id="WP_204071078.1">
    <property type="nucleotide sequence ID" value="NZ_BAABHI010000005.1"/>
</dbReference>
<organism evidence="2 3">
    <name type="scientific">Planotetraspora phitsanulokensis</name>
    <dbReference type="NCBI Taxonomy" id="575192"/>
    <lineage>
        <taxon>Bacteria</taxon>
        <taxon>Bacillati</taxon>
        <taxon>Actinomycetota</taxon>
        <taxon>Actinomycetes</taxon>
        <taxon>Streptosporangiales</taxon>
        <taxon>Streptosporangiaceae</taxon>
        <taxon>Planotetraspora</taxon>
    </lineage>
</organism>
<evidence type="ECO:0000259" key="1">
    <source>
        <dbReference type="Pfam" id="PF03551"/>
    </source>
</evidence>
<dbReference type="PANTHER" id="PTHR33169">
    <property type="entry name" value="PADR-FAMILY TRANSCRIPTIONAL REGULATOR"/>
    <property type="match status" value="1"/>
</dbReference>
<dbReference type="AlphaFoldDB" id="A0A8J3TZX6"/>
<dbReference type="InterPro" id="IPR052509">
    <property type="entry name" value="Metal_resp_DNA-bind_regulator"/>
</dbReference>
<keyword evidence="3" id="KW-1185">Reference proteome</keyword>
<proteinExistence type="predicted"/>
<sequence length="123" mass="13485">MQEPTFLILTALAAGPQHGYGIITDVLEISGDRVRLRAGTLYAALDRLQGEGLIETDREEVVDGRARRYYRLTSAGANRLSVETEHLRRNVETAAARLRRRPGLALGVWSPVLRATTMDGGVA</sequence>
<dbReference type="InterPro" id="IPR036390">
    <property type="entry name" value="WH_DNA-bd_sf"/>
</dbReference>
<evidence type="ECO:0000313" key="3">
    <source>
        <dbReference type="Proteomes" id="UP000622547"/>
    </source>
</evidence>
<comment type="caution">
    <text evidence="2">The sequence shown here is derived from an EMBL/GenBank/DDBJ whole genome shotgun (WGS) entry which is preliminary data.</text>
</comment>
<dbReference type="InterPro" id="IPR005149">
    <property type="entry name" value="Tscrpt_reg_PadR_N"/>
</dbReference>
<accession>A0A8J3TZX6</accession>